<organism evidence="9 10">
    <name type="scientific">Oceanicella actignis</name>
    <dbReference type="NCBI Taxonomy" id="1189325"/>
    <lineage>
        <taxon>Bacteria</taxon>
        <taxon>Pseudomonadati</taxon>
        <taxon>Pseudomonadota</taxon>
        <taxon>Alphaproteobacteria</taxon>
        <taxon>Rhodobacterales</taxon>
        <taxon>Paracoccaceae</taxon>
        <taxon>Oceanicella</taxon>
    </lineage>
</organism>
<feature type="transmembrane region" description="Helical" evidence="7">
    <location>
        <begin position="121"/>
        <end position="142"/>
    </location>
</feature>
<dbReference type="PANTHER" id="PTHR22726">
    <property type="entry name" value="METALLOENDOPEPTIDASE OMA1"/>
    <property type="match status" value="1"/>
</dbReference>
<dbReference type="RefSeq" id="WP_072747069.1">
    <property type="nucleotide sequence ID" value="NZ_FOHL01000004.1"/>
</dbReference>
<evidence type="ECO:0000256" key="7">
    <source>
        <dbReference type="SAM" id="Phobius"/>
    </source>
</evidence>
<evidence type="ECO:0000256" key="6">
    <source>
        <dbReference type="RuleBase" id="RU003983"/>
    </source>
</evidence>
<proteinExistence type="inferred from homology"/>
<dbReference type="AlphaFoldDB" id="A0A1M7T3X0"/>
<keyword evidence="7" id="KW-0812">Transmembrane</keyword>
<evidence type="ECO:0000313" key="10">
    <source>
        <dbReference type="Proteomes" id="UP000184066"/>
    </source>
</evidence>
<dbReference type="GO" id="GO:0016020">
    <property type="term" value="C:membrane"/>
    <property type="evidence" value="ECO:0007669"/>
    <property type="project" value="TreeGrafter"/>
</dbReference>
<dbReference type="GO" id="GO:0046872">
    <property type="term" value="F:metal ion binding"/>
    <property type="evidence" value="ECO:0007669"/>
    <property type="project" value="UniProtKB-KW"/>
</dbReference>
<protein>
    <submittedName>
        <fullName evidence="9">Peptidase family M48</fullName>
    </submittedName>
</protein>
<evidence type="ECO:0000256" key="1">
    <source>
        <dbReference type="ARBA" id="ARBA00022670"/>
    </source>
</evidence>
<sequence>MRAITGATALKRYALLEAEGRYVPAPGAQPQEVIVKFGAASLTLFTLSDEPIDHWALGSLRADPAAADPKAGHAEALTLMPDADAPERLTIADRDMIAALEEVCPDLRRPPRAPRRRWRRLAWIAAALALAGALSAAAPAALRALAMRAPVERTAALGRALAQAAPAALGPEARLCAAPDGVAALDRLARRLTPALDAAPPARLAVVDWPARNAAALPGGWVLILRGLIDAARTPEELAAAVAHELAHAARRAPLDALLRAGGPRESLRLLTGGLPGPAEAPALAQALLRARHDARAEAGADAAALDAFAKAGLPASAMAALLETLARDPGPAPRSHLSRDPEARARAARARAADVIGASPFRPALEDGDWVALRQICD</sequence>
<dbReference type="GO" id="GO:0004222">
    <property type="term" value="F:metalloendopeptidase activity"/>
    <property type="evidence" value="ECO:0007669"/>
    <property type="project" value="InterPro"/>
</dbReference>
<dbReference type="InterPro" id="IPR051156">
    <property type="entry name" value="Mito/Outer_Membr_Metalloprot"/>
</dbReference>
<keyword evidence="1 6" id="KW-0645">Protease</keyword>
<keyword evidence="7" id="KW-0472">Membrane</keyword>
<evidence type="ECO:0000256" key="2">
    <source>
        <dbReference type="ARBA" id="ARBA00022723"/>
    </source>
</evidence>
<dbReference type="PANTHER" id="PTHR22726:SF1">
    <property type="entry name" value="METALLOENDOPEPTIDASE OMA1, MITOCHONDRIAL"/>
    <property type="match status" value="1"/>
</dbReference>
<evidence type="ECO:0000313" key="9">
    <source>
        <dbReference type="EMBL" id="SHN65386.1"/>
    </source>
</evidence>
<keyword evidence="3 6" id="KW-0378">Hydrolase</keyword>
<keyword evidence="7" id="KW-1133">Transmembrane helix</keyword>
<dbReference type="EMBL" id="FRDL01000004">
    <property type="protein sequence ID" value="SHN65386.1"/>
    <property type="molecule type" value="Genomic_DNA"/>
</dbReference>
<dbReference type="GO" id="GO:0051603">
    <property type="term" value="P:proteolysis involved in protein catabolic process"/>
    <property type="evidence" value="ECO:0007669"/>
    <property type="project" value="TreeGrafter"/>
</dbReference>
<evidence type="ECO:0000259" key="8">
    <source>
        <dbReference type="Pfam" id="PF01435"/>
    </source>
</evidence>
<comment type="cofactor">
    <cofactor evidence="6">
        <name>Zn(2+)</name>
        <dbReference type="ChEBI" id="CHEBI:29105"/>
    </cofactor>
    <text evidence="6">Binds 1 zinc ion per subunit.</text>
</comment>
<name>A0A1M7T3X0_9RHOB</name>
<evidence type="ECO:0000256" key="4">
    <source>
        <dbReference type="ARBA" id="ARBA00022833"/>
    </source>
</evidence>
<reference evidence="9 10" key="1">
    <citation type="submission" date="2016-12" db="EMBL/GenBank/DDBJ databases">
        <authorList>
            <person name="Song W.-J."/>
            <person name="Kurnit D.M."/>
        </authorList>
    </citation>
    <scope>NUCLEOTIDE SEQUENCE [LARGE SCALE GENOMIC DNA]</scope>
    <source>
        <strain evidence="9 10">CGMCC 1.10808</strain>
    </source>
</reference>
<keyword evidence="10" id="KW-1185">Reference proteome</keyword>
<gene>
    <name evidence="9" type="ORF">SAMN05216200_104103</name>
</gene>
<comment type="similarity">
    <text evidence="6">Belongs to the peptidase M48 family.</text>
</comment>
<dbReference type="InterPro" id="IPR001915">
    <property type="entry name" value="Peptidase_M48"/>
</dbReference>
<feature type="domain" description="Peptidase M48" evidence="8">
    <location>
        <begin position="185"/>
        <end position="342"/>
    </location>
</feature>
<dbReference type="Proteomes" id="UP000184066">
    <property type="component" value="Unassembled WGS sequence"/>
</dbReference>
<dbReference type="Gene3D" id="3.30.2010.10">
    <property type="entry name" value="Metalloproteases ('zincins'), catalytic domain"/>
    <property type="match status" value="1"/>
</dbReference>
<evidence type="ECO:0000256" key="5">
    <source>
        <dbReference type="ARBA" id="ARBA00023049"/>
    </source>
</evidence>
<dbReference type="Pfam" id="PF01435">
    <property type="entry name" value="Peptidase_M48"/>
    <property type="match status" value="1"/>
</dbReference>
<evidence type="ECO:0000256" key="3">
    <source>
        <dbReference type="ARBA" id="ARBA00022801"/>
    </source>
</evidence>
<dbReference type="OrthoDB" id="7822309at2"/>
<dbReference type="STRING" id="1189325.SAMN04488119_104103"/>
<accession>A0A1M7T3X0</accession>
<keyword evidence="4 6" id="KW-0862">Zinc</keyword>
<keyword evidence="5 6" id="KW-0482">Metalloprotease</keyword>
<keyword evidence="2" id="KW-0479">Metal-binding</keyword>